<sequence>MPDSLASQLTAFKRSLKRASATLPAQRRTVNPSPKSIRSTLKRSINDESNSKRPRKVDTPSSPDYKSVSVSSMIPAVGSNLSIRLMTASDFIKSSDRPVTIQELEQQMRSRVDPQLLKCLANVDRIKYDPVNKSLEYLSLHNIKTAEDLLKVLENQPTFQGLSVKQLRDGWNGCLSTITQLEKENKIIVHKTKKENAPRHIWLNYEQLEVGDRMDLEFYDLWSKVEVPKADDLVKALVDNGLKPTNVDPESLRNKKDAPIQQRKQKKPRRGKITNMHMKGILKDYSGRV</sequence>
<reference evidence="10" key="1">
    <citation type="submission" date="2020-10" db="EMBL/GenBank/DDBJ databases">
        <authorList>
            <person name="Roach M.J.R."/>
        </authorList>
    </citation>
    <scope>NUCLEOTIDE SEQUENCE</scope>
    <source>
        <strain evidence="10">CBS 1945</strain>
    </source>
</reference>
<dbReference type="EMBL" id="CP064812">
    <property type="protein sequence ID" value="QPG73451.1"/>
    <property type="molecule type" value="Genomic_DNA"/>
</dbReference>
<feature type="region of interest" description="Disordered" evidence="8">
    <location>
        <begin position="244"/>
        <end position="273"/>
    </location>
</feature>
<dbReference type="PANTHER" id="PTHR12716:SF8">
    <property type="entry name" value="TRANSCRIPTION INITIATION FACTOR IIE SUBUNIT BETA"/>
    <property type="match status" value="1"/>
</dbReference>
<protein>
    <recommendedName>
        <fullName evidence="7">Transcription initiation factor IIE subunit beta</fullName>
    </recommendedName>
</protein>
<dbReference type="PIRSF" id="PIRSF016398">
    <property type="entry name" value="TFIIE-beta"/>
    <property type="match status" value="1"/>
</dbReference>
<evidence type="ECO:0000256" key="8">
    <source>
        <dbReference type="SAM" id="MobiDB-lite"/>
    </source>
</evidence>
<comment type="subunit">
    <text evidence="7">Tetramer of two alpha and two beta chains.</text>
</comment>
<dbReference type="InterPro" id="IPR003166">
    <property type="entry name" value="TFIIE_bsu_DNA-bd"/>
</dbReference>
<evidence type="ECO:0000313" key="11">
    <source>
        <dbReference type="Proteomes" id="UP000662931"/>
    </source>
</evidence>
<dbReference type="Pfam" id="PF22254">
    <property type="entry name" value="TFA2_E-tether"/>
    <property type="match status" value="1"/>
</dbReference>
<dbReference type="RefSeq" id="XP_038777016.1">
    <property type="nucleotide sequence ID" value="XM_038921088.1"/>
</dbReference>
<evidence type="ECO:0000256" key="3">
    <source>
        <dbReference type="ARBA" id="ARBA00023125"/>
    </source>
</evidence>
<dbReference type="InterPro" id="IPR016656">
    <property type="entry name" value="TFIIE-bsu"/>
</dbReference>
<name>A0A875RW88_EENNA</name>
<evidence type="ECO:0000256" key="7">
    <source>
        <dbReference type="PIRNR" id="PIRNR016398"/>
    </source>
</evidence>
<evidence type="ECO:0000256" key="5">
    <source>
        <dbReference type="ARBA" id="ARBA00023242"/>
    </source>
</evidence>
<gene>
    <name evidence="10" type="ORF">FOA43_000762</name>
</gene>
<dbReference type="PANTHER" id="PTHR12716">
    <property type="entry name" value="TRANSCRIPTION INITIATION FACTOR IIE, BETA SUBUNIT"/>
    <property type="match status" value="1"/>
</dbReference>
<dbReference type="KEGG" id="bnn:FOA43_000762"/>
<keyword evidence="5 7" id="KW-0539">Nucleus</keyword>
<evidence type="ECO:0000313" key="10">
    <source>
        <dbReference type="EMBL" id="QPG73451.1"/>
    </source>
</evidence>
<keyword evidence="2 7" id="KW-0805">Transcription regulation</keyword>
<dbReference type="OrthoDB" id="5323195at2759"/>
<dbReference type="InterPro" id="IPR054600">
    <property type="entry name" value="TFA2_E-tether"/>
</dbReference>
<feature type="region of interest" description="Disordered" evidence="8">
    <location>
        <begin position="17"/>
        <end position="68"/>
    </location>
</feature>
<evidence type="ECO:0000259" key="9">
    <source>
        <dbReference type="PROSITE" id="PS51351"/>
    </source>
</evidence>
<accession>A0A875RW88</accession>
<keyword evidence="11" id="KW-1185">Reference proteome</keyword>
<dbReference type="GO" id="GO:0003677">
    <property type="term" value="F:DNA binding"/>
    <property type="evidence" value="ECO:0007669"/>
    <property type="project" value="UniProtKB-UniRule"/>
</dbReference>
<proteinExistence type="inferred from homology"/>
<comment type="similarity">
    <text evidence="7">Belongs to the TFIIE beta subunit family.</text>
</comment>
<dbReference type="Pfam" id="PF02186">
    <property type="entry name" value="TFIIE_beta"/>
    <property type="match status" value="1"/>
</dbReference>
<feature type="compositionally biased region" description="Basic residues" evidence="8">
    <location>
        <begin position="263"/>
        <end position="272"/>
    </location>
</feature>
<dbReference type="Proteomes" id="UP000662931">
    <property type="component" value="Chromosome 1"/>
</dbReference>
<evidence type="ECO:0000256" key="2">
    <source>
        <dbReference type="ARBA" id="ARBA00023015"/>
    </source>
</evidence>
<dbReference type="GO" id="GO:0001097">
    <property type="term" value="F:TFIIH-class transcription factor complex binding"/>
    <property type="evidence" value="ECO:0007669"/>
    <property type="project" value="TreeGrafter"/>
</dbReference>
<evidence type="ECO:0000256" key="1">
    <source>
        <dbReference type="ARBA" id="ARBA00004123"/>
    </source>
</evidence>
<comment type="function">
    <text evidence="6 7">Recruits TFIIH to the initiation complex and stimulates the RNA polymerase II C-terminal domain kinase and DNA-dependent ATPase activities of TFIIH. Both TFIIH and TFIIE are required for promoter clearance by RNA polymerase.</text>
</comment>
<dbReference type="GO" id="GO:0006367">
    <property type="term" value="P:transcription initiation at RNA polymerase II promoter"/>
    <property type="evidence" value="ECO:0007669"/>
    <property type="project" value="UniProtKB-UniRule"/>
</dbReference>
<feature type="compositionally biased region" description="Polar residues" evidence="8">
    <location>
        <begin position="28"/>
        <end position="43"/>
    </location>
</feature>
<dbReference type="Pfam" id="PF18121">
    <property type="entry name" value="TFA2_Winged_2"/>
    <property type="match status" value="1"/>
</dbReference>
<keyword evidence="3 7" id="KW-0238">DNA-binding</keyword>
<evidence type="ECO:0000256" key="4">
    <source>
        <dbReference type="ARBA" id="ARBA00023163"/>
    </source>
</evidence>
<organism evidence="10 11">
    <name type="scientific">Eeniella nana</name>
    <name type="common">Yeast</name>
    <name type="synonym">Brettanomyces nanus</name>
    <dbReference type="NCBI Taxonomy" id="13502"/>
    <lineage>
        <taxon>Eukaryota</taxon>
        <taxon>Fungi</taxon>
        <taxon>Dikarya</taxon>
        <taxon>Ascomycota</taxon>
        <taxon>Saccharomycotina</taxon>
        <taxon>Pichiomycetes</taxon>
        <taxon>Pichiales</taxon>
        <taxon>Pichiaceae</taxon>
        <taxon>Brettanomyces</taxon>
    </lineage>
</organism>
<evidence type="ECO:0000256" key="6">
    <source>
        <dbReference type="ARBA" id="ARBA00025581"/>
    </source>
</evidence>
<comment type="subcellular location">
    <subcellularLocation>
        <location evidence="1 7">Nucleus</location>
    </subcellularLocation>
</comment>
<dbReference type="GeneID" id="62194163"/>
<keyword evidence="4 7" id="KW-0804">Transcription</keyword>
<feature type="domain" description="TFIIE beta" evidence="9">
    <location>
        <begin position="69"/>
        <end position="144"/>
    </location>
</feature>
<dbReference type="AlphaFoldDB" id="A0A875RW88"/>
<dbReference type="InterPro" id="IPR040501">
    <property type="entry name" value="TFA2_Winged_2"/>
</dbReference>
<dbReference type="GO" id="GO:0005673">
    <property type="term" value="C:transcription factor TFIIE complex"/>
    <property type="evidence" value="ECO:0007669"/>
    <property type="project" value="UniProtKB-UniRule"/>
</dbReference>
<dbReference type="PROSITE" id="PS51351">
    <property type="entry name" value="TFIIE_BETA_C"/>
    <property type="match status" value="1"/>
</dbReference>